<reference evidence="2" key="1">
    <citation type="submission" date="2017-08" db="EMBL/GenBank/DDBJ databases">
        <authorList>
            <person name="Polle J.E."/>
            <person name="Barry K."/>
            <person name="Cushman J."/>
            <person name="Schmutz J."/>
            <person name="Tran D."/>
            <person name="Hathwaick L.T."/>
            <person name="Yim W.C."/>
            <person name="Jenkins J."/>
            <person name="Mckie-Krisberg Z.M."/>
            <person name="Prochnik S."/>
            <person name="Lindquist E."/>
            <person name="Dockter R.B."/>
            <person name="Adam C."/>
            <person name="Molina H."/>
            <person name="Bunkerborg J."/>
            <person name="Jin E."/>
            <person name="Buchheim M."/>
            <person name="Magnuson J."/>
        </authorList>
    </citation>
    <scope>NUCLEOTIDE SEQUENCE</scope>
    <source>
        <strain evidence="2">CCAP 19/18</strain>
    </source>
</reference>
<feature type="domain" description="Carbamoyl-phosphate synthase small subunit N-terminal" evidence="1">
    <location>
        <begin position="85"/>
        <end position="215"/>
    </location>
</feature>
<name>A0ABQ7GPR5_DUNSA</name>
<dbReference type="SMART" id="SM01097">
    <property type="entry name" value="CPSase_sm_chain"/>
    <property type="match status" value="1"/>
</dbReference>
<dbReference type="EMBL" id="MU069652">
    <property type="protein sequence ID" value="KAF5836604.1"/>
    <property type="molecule type" value="Genomic_DNA"/>
</dbReference>
<dbReference type="Proteomes" id="UP000815325">
    <property type="component" value="Unassembled WGS sequence"/>
</dbReference>
<dbReference type="InterPro" id="IPR002474">
    <property type="entry name" value="CarbamoylP_synth_ssu_N"/>
</dbReference>
<protein>
    <submittedName>
        <fullName evidence="2">Carbamoyl-phosphate synthase</fullName>
    </submittedName>
</protein>
<evidence type="ECO:0000259" key="1">
    <source>
        <dbReference type="SMART" id="SM01097"/>
    </source>
</evidence>
<sequence>MQVHCGTGTSIVSSGRVLKDVPHVAPLSACWAGSRSKTTSSPAVAPSGPSAARVLQVVQRKSARTPARVVTKAAGEAVPSPWKKKDSRLALEDGSVLWGEAFGAPGTQLGEVVFNTAMCGYQEVMTDPSYKGQFVCFTCPHIGNVGINLEDMESEKVHLAGIVVRDLSVAVSNYRATMSLDEYCKQQGTMGISGIDTRDLTRALREVGCLVGVMSTDMTKTDEVQGMVWNDKKAMTIQYHPEASPGPHDADVSFEQFVNWMDAERSKKAVAA</sequence>
<proteinExistence type="predicted"/>
<comment type="caution">
    <text evidence="2">The sequence shown here is derived from an EMBL/GenBank/DDBJ whole genome shotgun (WGS) entry which is preliminary data.</text>
</comment>
<organism evidence="2 3">
    <name type="scientific">Dunaliella salina</name>
    <name type="common">Green alga</name>
    <name type="synonym">Protococcus salinus</name>
    <dbReference type="NCBI Taxonomy" id="3046"/>
    <lineage>
        <taxon>Eukaryota</taxon>
        <taxon>Viridiplantae</taxon>
        <taxon>Chlorophyta</taxon>
        <taxon>core chlorophytes</taxon>
        <taxon>Chlorophyceae</taxon>
        <taxon>CS clade</taxon>
        <taxon>Chlamydomonadales</taxon>
        <taxon>Dunaliellaceae</taxon>
        <taxon>Dunaliella</taxon>
    </lineage>
</organism>
<evidence type="ECO:0000313" key="2">
    <source>
        <dbReference type="EMBL" id="KAF5836604.1"/>
    </source>
</evidence>
<dbReference type="Gene3D" id="3.50.30.20">
    <property type="entry name" value="Carbamoyl-phosphate synthase small subunit, N-terminal domain"/>
    <property type="match status" value="1"/>
</dbReference>
<dbReference type="SUPFAM" id="SSF52021">
    <property type="entry name" value="Carbamoyl phosphate synthetase, small subunit N-terminal domain"/>
    <property type="match status" value="1"/>
</dbReference>
<dbReference type="InterPro" id="IPR036480">
    <property type="entry name" value="CarbP_synth_ssu_N_sf"/>
</dbReference>
<keyword evidence="3" id="KW-1185">Reference proteome</keyword>
<dbReference type="InterPro" id="IPR017926">
    <property type="entry name" value="GATASE"/>
</dbReference>
<dbReference type="Pfam" id="PF00117">
    <property type="entry name" value="GATase"/>
    <property type="match status" value="1"/>
</dbReference>
<accession>A0ABQ7GPR5</accession>
<dbReference type="SUPFAM" id="SSF52317">
    <property type="entry name" value="Class I glutamine amidotransferase-like"/>
    <property type="match status" value="1"/>
</dbReference>
<dbReference type="Pfam" id="PF00988">
    <property type="entry name" value="CPSase_sm_chain"/>
    <property type="match status" value="1"/>
</dbReference>
<evidence type="ECO:0000313" key="3">
    <source>
        <dbReference type="Proteomes" id="UP000815325"/>
    </source>
</evidence>
<dbReference type="InterPro" id="IPR029062">
    <property type="entry name" value="Class_I_gatase-like"/>
</dbReference>
<gene>
    <name evidence="2" type="ORF">DUNSADRAFT_5678</name>
</gene>